<evidence type="ECO:0000313" key="11">
    <source>
        <dbReference type="Proteomes" id="UP000003639"/>
    </source>
</evidence>
<dbReference type="STRING" id="411467.BACCAP_02277"/>
<dbReference type="GO" id="GO:0008982">
    <property type="term" value="F:protein-N(PI)-phosphohistidine-sugar phosphotransferase activity"/>
    <property type="evidence" value="ECO:0007669"/>
    <property type="project" value="InterPro"/>
</dbReference>
<dbReference type="GO" id="GO:0005886">
    <property type="term" value="C:plasma membrane"/>
    <property type="evidence" value="ECO:0007669"/>
    <property type="project" value="UniProtKB-SubCell"/>
</dbReference>
<feature type="transmembrane region" description="Helical" evidence="8">
    <location>
        <begin position="298"/>
        <end position="319"/>
    </location>
</feature>
<evidence type="ECO:0000256" key="2">
    <source>
        <dbReference type="ARBA" id="ARBA00022448"/>
    </source>
</evidence>
<keyword evidence="3" id="KW-1003">Cell membrane</keyword>
<proteinExistence type="predicted"/>
<sequence length="375" mass="38870">MRGRKSMTEQKNTQELTGIKKYFKEQNIEISWNRIGIQALGGMAHGLFASLLIGTIINTVGTFIPGVVGEFLMSISGQTSAVQGAAMALAIGYAVKCDPYVLYSLATVGYATNALGGAGGPLAVYFVTLIAIFFGKLVSKRTPVDLIVTPAVTIIIGVLVAQFLAPPIGAFASWLGTIIMWATEQQPFFMGILVSVIVGIVLTLPISSAAVCAALSLTGLAGGAAVAGCCAQMVGFAVCTYRENKMNGLVSIGLGTSMLLVPNLMSKPILWLPPTLAAAVTGPIATCIFNLQMNGSPISSGMGTSGLVGPIGVVTGWFTPSEAALNAGASAIAPGAMDWIGLVLICFVLPAALALLFSEIMRKQGWIKEGDYKLV</sequence>
<gene>
    <name evidence="10" type="ORF">BACCAP_02277</name>
</gene>
<comment type="caution">
    <text evidence="10">The sequence shown here is derived from an EMBL/GenBank/DDBJ whole genome shotgun (WGS) entry which is preliminary data.</text>
</comment>
<feature type="transmembrane region" description="Helical" evidence="8">
    <location>
        <begin position="213"/>
        <end position="239"/>
    </location>
</feature>
<dbReference type="Proteomes" id="UP000003639">
    <property type="component" value="Unassembled WGS sequence"/>
</dbReference>
<feature type="transmembrane region" description="Helical" evidence="8">
    <location>
        <begin position="271"/>
        <end position="291"/>
    </location>
</feature>
<evidence type="ECO:0000256" key="6">
    <source>
        <dbReference type="ARBA" id="ARBA00022989"/>
    </source>
</evidence>
<reference evidence="10 11" key="2">
    <citation type="submission" date="2007-06" db="EMBL/GenBank/DDBJ databases">
        <title>Draft genome sequence of Pseudoflavonifractor capillosus ATCC 29799.</title>
        <authorList>
            <person name="Sudarsanam P."/>
            <person name="Ley R."/>
            <person name="Guruge J."/>
            <person name="Turnbaugh P.J."/>
            <person name="Mahowald M."/>
            <person name="Liep D."/>
            <person name="Gordon J."/>
        </authorList>
    </citation>
    <scope>NUCLEOTIDE SEQUENCE [LARGE SCALE GENOMIC DNA]</scope>
    <source>
        <strain evidence="10 11">ATCC 29799</strain>
    </source>
</reference>
<dbReference type="EMBL" id="AAXG02000013">
    <property type="protein sequence ID" value="EDN00004.1"/>
    <property type="molecule type" value="Genomic_DNA"/>
</dbReference>
<keyword evidence="4" id="KW-0762">Sugar transport</keyword>
<feature type="transmembrane region" description="Helical" evidence="8">
    <location>
        <begin position="71"/>
        <end position="95"/>
    </location>
</feature>
<evidence type="ECO:0000256" key="1">
    <source>
        <dbReference type="ARBA" id="ARBA00004651"/>
    </source>
</evidence>
<evidence type="ECO:0000256" key="8">
    <source>
        <dbReference type="SAM" id="Phobius"/>
    </source>
</evidence>
<comment type="subcellular location">
    <subcellularLocation>
        <location evidence="1">Cell membrane</location>
        <topology evidence="1">Multi-pass membrane protein</topology>
    </subcellularLocation>
</comment>
<dbReference type="eggNOG" id="COG3641">
    <property type="taxonomic scope" value="Bacteria"/>
</dbReference>
<organism evidence="10 11">
    <name type="scientific">Pseudoflavonifractor capillosus ATCC 29799</name>
    <dbReference type="NCBI Taxonomy" id="411467"/>
    <lineage>
        <taxon>Bacteria</taxon>
        <taxon>Bacillati</taxon>
        <taxon>Bacillota</taxon>
        <taxon>Clostridia</taxon>
        <taxon>Eubacteriales</taxon>
        <taxon>Oscillospiraceae</taxon>
        <taxon>Pseudoflavonifractor</taxon>
    </lineage>
</organism>
<evidence type="ECO:0000256" key="4">
    <source>
        <dbReference type="ARBA" id="ARBA00022597"/>
    </source>
</evidence>
<feature type="transmembrane region" description="Helical" evidence="8">
    <location>
        <begin position="107"/>
        <end position="134"/>
    </location>
</feature>
<keyword evidence="7 8" id="KW-0472">Membrane</keyword>
<dbReference type="InterPro" id="IPR003352">
    <property type="entry name" value="PTS_EIIC"/>
</dbReference>
<evidence type="ECO:0000256" key="3">
    <source>
        <dbReference type="ARBA" id="ARBA00022475"/>
    </source>
</evidence>
<protein>
    <recommendedName>
        <fullName evidence="9">Phosphotransferase system EIIC domain-containing protein</fullName>
    </recommendedName>
</protein>
<keyword evidence="11" id="KW-1185">Reference proteome</keyword>
<dbReference type="AlphaFoldDB" id="A6NVN4"/>
<name>A6NVN4_9FIRM</name>
<feature type="transmembrane region" description="Helical" evidence="8">
    <location>
        <begin position="188"/>
        <end position="207"/>
    </location>
</feature>
<accession>A6NVN4</accession>
<dbReference type="Pfam" id="PF13303">
    <property type="entry name" value="PTS_EIIC_2"/>
    <property type="match status" value="1"/>
</dbReference>
<reference evidence="10 11" key="1">
    <citation type="submission" date="2007-04" db="EMBL/GenBank/DDBJ databases">
        <authorList>
            <person name="Fulton L."/>
            <person name="Clifton S."/>
            <person name="Fulton B."/>
            <person name="Xu J."/>
            <person name="Minx P."/>
            <person name="Pepin K.H."/>
            <person name="Johnson M."/>
            <person name="Thiruvilangam P."/>
            <person name="Bhonagiri V."/>
            <person name="Nash W.E."/>
            <person name="Mardis E.R."/>
            <person name="Wilson R.K."/>
        </authorList>
    </citation>
    <scope>NUCLEOTIDE SEQUENCE [LARGE SCALE GENOMIC DNA]</scope>
    <source>
        <strain evidence="10 11">ATCC 29799</strain>
    </source>
</reference>
<dbReference type="GO" id="GO:0009401">
    <property type="term" value="P:phosphoenolpyruvate-dependent sugar phosphotransferase system"/>
    <property type="evidence" value="ECO:0007669"/>
    <property type="project" value="InterPro"/>
</dbReference>
<keyword evidence="5 8" id="KW-0812">Transmembrane</keyword>
<keyword evidence="6 8" id="KW-1133">Transmembrane helix</keyword>
<feature type="transmembrane region" description="Helical" evidence="8">
    <location>
        <begin position="339"/>
        <end position="358"/>
    </location>
</feature>
<feature type="transmembrane region" description="Helical" evidence="8">
    <location>
        <begin position="44"/>
        <end position="65"/>
    </location>
</feature>
<evidence type="ECO:0000313" key="10">
    <source>
        <dbReference type="EMBL" id="EDN00004.1"/>
    </source>
</evidence>
<feature type="domain" description="Phosphotransferase system EIIC" evidence="9">
    <location>
        <begin position="38"/>
        <end position="374"/>
    </location>
</feature>
<evidence type="ECO:0000256" key="5">
    <source>
        <dbReference type="ARBA" id="ARBA00022692"/>
    </source>
</evidence>
<evidence type="ECO:0000256" key="7">
    <source>
        <dbReference type="ARBA" id="ARBA00023136"/>
    </source>
</evidence>
<feature type="transmembrane region" description="Helical" evidence="8">
    <location>
        <begin position="154"/>
        <end position="176"/>
    </location>
</feature>
<feature type="transmembrane region" description="Helical" evidence="8">
    <location>
        <begin position="246"/>
        <end position="265"/>
    </location>
</feature>
<keyword evidence="2" id="KW-0813">Transport</keyword>
<evidence type="ECO:0000259" key="9">
    <source>
        <dbReference type="Pfam" id="PF13303"/>
    </source>
</evidence>